<dbReference type="EMBL" id="JABSTV010001245">
    <property type="protein sequence ID" value="KAH7981794.1"/>
    <property type="molecule type" value="Genomic_DNA"/>
</dbReference>
<reference evidence="2" key="2">
    <citation type="submission" date="2021-09" db="EMBL/GenBank/DDBJ databases">
        <authorList>
            <person name="Jia N."/>
            <person name="Wang J."/>
            <person name="Shi W."/>
            <person name="Du L."/>
            <person name="Sun Y."/>
            <person name="Zhan W."/>
            <person name="Jiang J."/>
            <person name="Wang Q."/>
            <person name="Zhang B."/>
            <person name="Ji P."/>
            <person name="Sakyi L.B."/>
            <person name="Cui X."/>
            <person name="Yuan T."/>
            <person name="Jiang B."/>
            <person name="Yang W."/>
            <person name="Lam T.T.-Y."/>
            <person name="Chang Q."/>
            <person name="Ding S."/>
            <person name="Wang X."/>
            <person name="Zhu J."/>
            <person name="Ruan X."/>
            <person name="Zhao L."/>
            <person name="Wei J."/>
            <person name="Que T."/>
            <person name="Du C."/>
            <person name="Cheng J."/>
            <person name="Dai P."/>
            <person name="Han X."/>
            <person name="Huang E."/>
            <person name="Gao Y."/>
            <person name="Liu J."/>
            <person name="Shao H."/>
            <person name="Ye R."/>
            <person name="Li L."/>
            <person name="Wei W."/>
            <person name="Wang X."/>
            <person name="Wang C."/>
            <person name="Huo Q."/>
            <person name="Li W."/>
            <person name="Guo W."/>
            <person name="Chen H."/>
            <person name="Chen S."/>
            <person name="Zhou L."/>
            <person name="Zhou L."/>
            <person name="Ni X."/>
            <person name="Tian J."/>
            <person name="Zhou Y."/>
            <person name="Sheng Y."/>
            <person name="Liu T."/>
            <person name="Pan Y."/>
            <person name="Xia L."/>
            <person name="Li J."/>
            <person name="Zhao F."/>
            <person name="Cao W."/>
        </authorList>
    </citation>
    <scope>NUCLEOTIDE SEQUENCE</scope>
    <source>
        <strain evidence="2">Rsan-2018</strain>
        <tissue evidence="2">Larvae</tissue>
    </source>
</reference>
<organism evidence="2 3">
    <name type="scientific">Rhipicephalus sanguineus</name>
    <name type="common">Brown dog tick</name>
    <name type="synonym">Ixodes sanguineus</name>
    <dbReference type="NCBI Taxonomy" id="34632"/>
    <lineage>
        <taxon>Eukaryota</taxon>
        <taxon>Metazoa</taxon>
        <taxon>Ecdysozoa</taxon>
        <taxon>Arthropoda</taxon>
        <taxon>Chelicerata</taxon>
        <taxon>Arachnida</taxon>
        <taxon>Acari</taxon>
        <taxon>Parasitiformes</taxon>
        <taxon>Ixodida</taxon>
        <taxon>Ixodoidea</taxon>
        <taxon>Ixodidae</taxon>
        <taxon>Rhipicephalinae</taxon>
        <taxon>Rhipicephalus</taxon>
        <taxon>Rhipicephalus</taxon>
    </lineage>
</organism>
<feature type="region of interest" description="Disordered" evidence="1">
    <location>
        <begin position="1"/>
        <end position="36"/>
    </location>
</feature>
<gene>
    <name evidence="2" type="ORF">HPB52_001104</name>
</gene>
<feature type="compositionally biased region" description="Basic and acidic residues" evidence="1">
    <location>
        <begin position="1"/>
        <end position="19"/>
    </location>
</feature>
<dbReference type="Proteomes" id="UP000821837">
    <property type="component" value="Chromosome 1"/>
</dbReference>
<keyword evidence="3" id="KW-1185">Reference proteome</keyword>
<proteinExistence type="predicted"/>
<protein>
    <submittedName>
        <fullName evidence="2">Uncharacterized protein</fullName>
    </submittedName>
</protein>
<evidence type="ECO:0000313" key="2">
    <source>
        <dbReference type="EMBL" id="KAH7981794.1"/>
    </source>
</evidence>
<evidence type="ECO:0000256" key="1">
    <source>
        <dbReference type="SAM" id="MobiDB-lite"/>
    </source>
</evidence>
<sequence>MLEGRERSTRLRDQPREPRVCALGPSTHPSVQRHRGYRKPPTEIQFVEVTGSDGDKQQLVWTLLFNEAEWHLSRQQGPVIARQQRAGARTIMLHAPELSIHRAKDPTSAALPESCVQAFARSDFHQPAASCELLGAQRPKGCQWLPFTVTDVRSLRSPVAQHECFRIRGAEAAKARNGGAFPVVVLLEQALHQLGEHLLLAVGQGLPNQWLQRSYVCFPHLRLTSHAGLCWSVLDIVEVAPPLVVKISEFCFGNGAPRGWWQKETVQFLGCHCGVQPSSMFRGLGIICLGIALVGAAAVARLRDDGDSDLPWPYQRLYFWTKRSASWSNISCCPWVSACAAGGCCPSTSASSASEQ</sequence>
<accession>A0A9D4QG93</accession>
<reference evidence="2" key="1">
    <citation type="journal article" date="2020" name="Cell">
        <title>Large-Scale Comparative Analyses of Tick Genomes Elucidate Their Genetic Diversity and Vector Capacities.</title>
        <authorList>
            <consortium name="Tick Genome and Microbiome Consortium (TIGMIC)"/>
            <person name="Jia N."/>
            <person name="Wang J."/>
            <person name="Shi W."/>
            <person name="Du L."/>
            <person name="Sun Y."/>
            <person name="Zhan W."/>
            <person name="Jiang J.F."/>
            <person name="Wang Q."/>
            <person name="Zhang B."/>
            <person name="Ji P."/>
            <person name="Bell-Sakyi L."/>
            <person name="Cui X.M."/>
            <person name="Yuan T.T."/>
            <person name="Jiang B.G."/>
            <person name="Yang W.F."/>
            <person name="Lam T.T."/>
            <person name="Chang Q.C."/>
            <person name="Ding S.J."/>
            <person name="Wang X.J."/>
            <person name="Zhu J.G."/>
            <person name="Ruan X.D."/>
            <person name="Zhao L."/>
            <person name="Wei J.T."/>
            <person name="Ye R.Z."/>
            <person name="Que T.C."/>
            <person name="Du C.H."/>
            <person name="Zhou Y.H."/>
            <person name="Cheng J.X."/>
            <person name="Dai P.F."/>
            <person name="Guo W.B."/>
            <person name="Han X.H."/>
            <person name="Huang E.J."/>
            <person name="Li L.F."/>
            <person name="Wei W."/>
            <person name="Gao Y.C."/>
            <person name="Liu J.Z."/>
            <person name="Shao H.Z."/>
            <person name="Wang X."/>
            <person name="Wang C.C."/>
            <person name="Yang T.C."/>
            <person name="Huo Q.B."/>
            <person name="Li W."/>
            <person name="Chen H.Y."/>
            <person name="Chen S.E."/>
            <person name="Zhou L.G."/>
            <person name="Ni X.B."/>
            <person name="Tian J.H."/>
            <person name="Sheng Y."/>
            <person name="Liu T."/>
            <person name="Pan Y.S."/>
            <person name="Xia L.Y."/>
            <person name="Li J."/>
            <person name="Zhao F."/>
            <person name="Cao W.C."/>
        </authorList>
    </citation>
    <scope>NUCLEOTIDE SEQUENCE</scope>
    <source>
        <strain evidence="2">Rsan-2018</strain>
    </source>
</reference>
<evidence type="ECO:0000313" key="3">
    <source>
        <dbReference type="Proteomes" id="UP000821837"/>
    </source>
</evidence>
<name>A0A9D4QG93_RHISA</name>
<dbReference type="AlphaFoldDB" id="A0A9D4QG93"/>
<comment type="caution">
    <text evidence="2">The sequence shown here is derived from an EMBL/GenBank/DDBJ whole genome shotgun (WGS) entry which is preliminary data.</text>
</comment>